<organism evidence="1 2">
    <name type="scientific">Strigomonas culicis</name>
    <dbReference type="NCBI Taxonomy" id="28005"/>
    <lineage>
        <taxon>Eukaryota</taxon>
        <taxon>Discoba</taxon>
        <taxon>Euglenozoa</taxon>
        <taxon>Kinetoplastea</taxon>
        <taxon>Metakinetoplastina</taxon>
        <taxon>Trypanosomatida</taxon>
        <taxon>Trypanosomatidae</taxon>
        <taxon>Strigomonadinae</taxon>
        <taxon>Strigomonas</taxon>
    </lineage>
</organism>
<evidence type="ECO:0000313" key="2">
    <source>
        <dbReference type="Proteomes" id="UP000015354"/>
    </source>
</evidence>
<dbReference type="OrthoDB" id="46529at2759"/>
<accession>S9UXS3</accession>
<evidence type="ECO:0008006" key="3">
    <source>
        <dbReference type="Google" id="ProtNLM"/>
    </source>
</evidence>
<dbReference type="InterPro" id="IPR029069">
    <property type="entry name" value="HotDog_dom_sf"/>
</dbReference>
<proteinExistence type="predicted"/>
<dbReference type="CDD" id="cd03440">
    <property type="entry name" value="hot_dog"/>
    <property type="match status" value="1"/>
</dbReference>
<comment type="caution">
    <text evidence="1">The sequence shown here is derived from an EMBL/GenBank/DDBJ whole genome shotgun (WGS) entry which is preliminary data.</text>
</comment>
<reference evidence="1 2" key="1">
    <citation type="journal article" date="2013" name="PLoS ONE">
        <title>Predicting the Proteins of Angomonas deanei, Strigomonas culicis and Their Respective Endosymbionts Reveals New Aspects of the Trypanosomatidae Family.</title>
        <authorList>
            <person name="Motta M.C."/>
            <person name="Martins A.C."/>
            <person name="de Souza S.S."/>
            <person name="Catta-Preta C.M."/>
            <person name="Silva R."/>
            <person name="Klein C.C."/>
            <person name="de Almeida L.G."/>
            <person name="de Lima Cunha O."/>
            <person name="Ciapina L.P."/>
            <person name="Brocchi M."/>
            <person name="Colabardini A.C."/>
            <person name="de Araujo Lima B."/>
            <person name="Machado C.R."/>
            <person name="de Almeida Soares C.M."/>
            <person name="Probst C.M."/>
            <person name="de Menezes C.B."/>
            <person name="Thompson C.E."/>
            <person name="Bartholomeu D.C."/>
            <person name="Gradia D.F."/>
            <person name="Pavoni D.P."/>
            <person name="Grisard E.C."/>
            <person name="Fantinatti-Garboggini F."/>
            <person name="Marchini F.K."/>
            <person name="Rodrigues-Luiz G.F."/>
            <person name="Wagner G."/>
            <person name="Goldman G.H."/>
            <person name="Fietto J.L."/>
            <person name="Elias M.C."/>
            <person name="Goldman M.H."/>
            <person name="Sagot M.F."/>
            <person name="Pereira M."/>
            <person name="Stoco P.H."/>
            <person name="de Mendonca-Neto R.P."/>
            <person name="Teixeira S.M."/>
            <person name="Maciel T.E."/>
            <person name="de Oliveira Mendes T.A."/>
            <person name="Urmenyi T.P."/>
            <person name="de Souza W."/>
            <person name="Schenkman S."/>
            <person name="de Vasconcelos A.T."/>
        </authorList>
    </citation>
    <scope>NUCLEOTIDE SEQUENCE [LARGE SCALE GENOMIC DNA]</scope>
</reference>
<evidence type="ECO:0000313" key="1">
    <source>
        <dbReference type="EMBL" id="EPY35652.1"/>
    </source>
</evidence>
<gene>
    <name evidence="1" type="ORF">STCU_01022</name>
</gene>
<sequence length="200" mass="22108">MLKRLSAVWVPVLRHNALFPEGLAGFLDGNPVSQRAARDFSITPDQVYVALEPHPRKPDVRVATMMAFPATVRAGSCDDGYLTHGAAVSMCDTVNSYQVMERLLPDRTIHVSVYLQAQELQPVREGDQIVMISTIDKMGKRLVYCKTDIYRDLGEVSAAMAAQEGEVRTVRELQVALTRYQKVISGTHVKSILHGVKKGG</sequence>
<name>S9UXS3_9TRYP</name>
<dbReference type="EMBL" id="ATMH01001022">
    <property type="protein sequence ID" value="EPY35652.1"/>
    <property type="molecule type" value="Genomic_DNA"/>
</dbReference>
<dbReference type="Proteomes" id="UP000015354">
    <property type="component" value="Unassembled WGS sequence"/>
</dbReference>
<dbReference type="SUPFAM" id="SSF54637">
    <property type="entry name" value="Thioesterase/thiol ester dehydrase-isomerase"/>
    <property type="match status" value="1"/>
</dbReference>
<dbReference type="Gene3D" id="3.10.129.10">
    <property type="entry name" value="Hotdog Thioesterase"/>
    <property type="match status" value="1"/>
</dbReference>
<protein>
    <recommendedName>
        <fullName evidence="3">Thioesterase domain-containing protein</fullName>
    </recommendedName>
</protein>
<dbReference type="AlphaFoldDB" id="S9UXS3"/>
<keyword evidence="2" id="KW-1185">Reference proteome</keyword>